<dbReference type="Proteomes" id="UP000580043">
    <property type="component" value="Unassembled WGS sequence"/>
</dbReference>
<gene>
    <name evidence="2" type="ORF">HHL15_16080</name>
</gene>
<accession>A0A848G7Y1</accession>
<reference evidence="2 3" key="1">
    <citation type="submission" date="2020-04" db="EMBL/GenBank/DDBJ databases">
        <title>Zoogloea sp. G-4-1-14 isolated from soil.</title>
        <authorList>
            <person name="Dahal R.H."/>
        </authorList>
    </citation>
    <scope>NUCLEOTIDE SEQUENCE [LARGE SCALE GENOMIC DNA]</scope>
    <source>
        <strain evidence="2 3">G-4-1-14</strain>
    </source>
</reference>
<dbReference type="EMBL" id="JABBGA010000013">
    <property type="protein sequence ID" value="NML27272.1"/>
    <property type="molecule type" value="Genomic_DNA"/>
</dbReference>
<feature type="transmembrane region" description="Helical" evidence="1">
    <location>
        <begin position="53"/>
        <end position="76"/>
    </location>
</feature>
<feature type="transmembrane region" description="Helical" evidence="1">
    <location>
        <begin position="115"/>
        <end position="140"/>
    </location>
</feature>
<dbReference type="RefSeq" id="WP_169146800.1">
    <property type="nucleotide sequence ID" value="NZ_JABBGA010000013.1"/>
</dbReference>
<evidence type="ECO:0000256" key="1">
    <source>
        <dbReference type="SAM" id="Phobius"/>
    </source>
</evidence>
<keyword evidence="1" id="KW-0812">Transmembrane</keyword>
<keyword evidence="1" id="KW-0472">Membrane</keyword>
<proteinExistence type="predicted"/>
<feature type="transmembrane region" description="Helical" evidence="1">
    <location>
        <begin position="152"/>
        <end position="170"/>
    </location>
</feature>
<keyword evidence="1" id="KW-1133">Transmembrane helix</keyword>
<evidence type="ECO:0000313" key="3">
    <source>
        <dbReference type="Proteomes" id="UP000580043"/>
    </source>
</evidence>
<sequence length="216" mass="23683">MISLISLPLLVVLTIALGLVADRHGGDWGQALVSLWTWAFFALLLYRSEGGRWRLLACLCIATAGEVVLSLVWGLYDYRLGNLPLFVPPGHVLLYWLGLQLAERLPLAAVKTLPWLALVAVSMQALAGIDGLGPVLIALFLVCVRWGPAPRLYVTMFLLALAMELWGTWLGNWAWRSQVPGLGWPLANPPLAAGAFYCVLDLLSDSVRRRRNCPAA</sequence>
<organism evidence="2 3">
    <name type="scientific">Zoogloea dura</name>
    <dbReference type="NCBI Taxonomy" id="2728840"/>
    <lineage>
        <taxon>Bacteria</taxon>
        <taxon>Pseudomonadati</taxon>
        <taxon>Pseudomonadota</taxon>
        <taxon>Betaproteobacteria</taxon>
        <taxon>Rhodocyclales</taxon>
        <taxon>Zoogloeaceae</taxon>
        <taxon>Zoogloea</taxon>
    </lineage>
</organism>
<comment type="caution">
    <text evidence="2">The sequence shown here is derived from an EMBL/GenBank/DDBJ whole genome shotgun (WGS) entry which is preliminary data.</text>
</comment>
<evidence type="ECO:0000313" key="2">
    <source>
        <dbReference type="EMBL" id="NML27272.1"/>
    </source>
</evidence>
<name>A0A848G7Y1_9RHOO</name>
<feature type="transmembrane region" description="Helical" evidence="1">
    <location>
        <begin position="28"/>
        <end position="46"/>
    </location>
</feature>
<keyword evidence="3" id="KW-1185">Reference proteome</keyword>
<protein>
    <submittedName>
        <fullName evidence="2">Uncharacterized protein</fullName>
    </submittedName>
</protein>
<feature type="transmembrane region" description="Helical" evidence="1">
    <location>
        <begin position="182"/>
        <end position="203"/>
    </location>
</feature>
<dbReference type="AlphaFoldDB" id="A0A848G7Y1"/>